<feature type="compositionally biased region" description="Gly residues" evidence="1">
    <location>
        <begin position="412"/>
        <end position="425"/>
    </location>
</feature>
<proteinExistence type="predicted"/>
<sequence>MALLPNTSMGAAQQRQQAGERGLSTASTPPHPAPQIPLAYYRQRPAATHHTAYGLVTVPRSNAPLSTADQLPGRASNSAPREPGRGRATISPSPGIVPRASPRTPYSSNPSPSGAWRVRNAVLDPTARPFTAVTTTITPTNRSAVERHSADRRDSAQPRGPADAGTTTGLHQRPPSPAAPHPAPGNPYPVMRGIGACRAAQRRVAVAARRDGDAAEHLGERLLQAQACAGPAHAAPPPAPTATTMAATKEEPGARANQPPSVRDDSSSATTTTRPCTNYSGRGRGRGRSHQIDSREWQQQQQQRETCRFGAACRHRHRHHHAATPPDAPQGRVPAADHAPWWATRLELMIRRVQDSIGVRAGDDDDNNNAPTTGKRGSPLGGSRPCARGRVAPLRPEPRCLLLADTPPPPSGGGSGGGGGEGGDNGLVLLPRERRQQRRAEGEKPAPRAGRDAPPPGADAVARVSHVRPARLQVQAQAQAQIQGTGRAASVGQARVPGMAVAAERELVLADTASEEARWLRVETMRARTMEGEDLLDI</sequence>
<dbReference type="AlphaFoldDB" id="A0A1S7UK14"/>
<feature type="region of interest" description="Disordered" evidence="1">
    <location>
        <begin position="359"/>
        <end position="459"/>
    </location>
</feature>
<feature type="compositionally biased region" description="Basic and acidic residues" evidence="1">
    <location>
        <begin position="431"/>
        <end position="451"/>
    </location>
</feature>
<feature type="region of interest" description="Disordered" evidence="1">
    <location>
        <begin position="135"/>
        <end position="190"/>
    </location>
</feature>
<feature type="region of interest" description="Disordered" evidence="1">
    <location>
        <begin position="1"/>
        <end position="36"/>
    </location>
</feature>
<feature type="compositionally biased region" description="Basic and acidic residues" evidence="1">
    <location>
        <begin position="144"/>
        <end position="156"/>
    </location>
</feature>
<name>A0A1S7UK14_ROSNE</name>
<keyword evidence="3" id="KW-1185">Reference proteome</keyword>
<protein>
    <submittedName>
        <fullName evidence="2">Uncharacterized protein</fullName>
    </submittedName>
</protein>
<reference evidence="2" key="1">
    <citation type="submission" date="2016-03" db="EMBL/GenBank/DDBJ databases">
        <title>Draft genome sequence of Rosellinia necatrix.</title>
        <authorList>
            <person name="Kanematsu S."/>
        </authorList>
    </citation>
    <scope>NUCLEOTIDE SEQUENCE [LARGE SCALE GENOMIC DNA]</scope>
    <source>
        <strain evidence="2">W97</strain>
    </source>
</reference>
<evidence type="ECO:0000256" key="1">
    <source>
        <dbReference type="SAM" id="MobiDB-lite"/>
    </source>
</evidence>
<feature type="region of interest" description="Disordered" evidence="1">
    <location>
        <begin position="229"/>
        <end position="303"/>
    </location>
</feature>
<evidence type="ECO:0000313" key="3">
    <source>
        <dbReference type="Proteomes" id="UP000054516"/>
    </source>
</evidence>
<feature type="compositionally biased region" description="Polar residues" evidence="1">
    <location>
        <begin position="63"/>
        <end position="79"/>
    </location>
</feature>
<dbReference type="EMBL" id="DF977447">
    <property type="protein sequence ID" value="GAP83593.2"/>
    <property type="molecule type" value="Genomic_DNA"/>
</dbReference>
<feature type="compositionally biased region" description="Low complexity" evidence="1">
    <location>
        <begin position="10"/>
        <end position="22"/>
    </location>
</feature>
<accession>A0A1S7UK14</accession>
<dbReference type="STRING" id="77044.A0A1S7UK14"/>
<evidence type="ECO:0000313" key="2">
    <source>
        <dbReference type="EMBL" id="GAP83593.2"/>
    </source>
</evidence>
<organism evidence="2">
    <name type="scientific">Rosellinia necatrix</name>
    <name type="common">White root-rot fungus</name>
    <dbReference type="NCBI Taxonomy" id="77044"/>
    <lineage>
        <taxon>Eukaryota</taxon>
        <taxon>Fungi</taxon>
        <taxon>Dikarya</taxon>
        <taxon>Ascomycota</taxon>
        <taxon>Pezizomycotina</taxon>
        <taxon>Sordariomycetes</taxon>
        <taxon>Xylariomycetidae</taxon>
        <taxon>Xylariales</taxon>
        <taxon>Xylariaceae</taxon>
        <taxon>Rosellinia</taxon>
    </lineage>
</organism>
<gene>
    <name evidence="2" type="ORF">SAMD00023353_0200280</name>
</gene>
<feature type="region of interest" description="Disordered" evidence="1">
    <location>
        <begin position="63"/>
        <end position="115"/>
    </location>
</feature>
<dbReference type="Proteomes" id="UP000054516">
    <property type="component" value="Unassembled WGS sequence"/>
</dbReference>
<feature type="compositionally biased region" description="Pro residues" evidence="1">
    <location>
        <begin position="174"/>
        <end position="187"/>
    </location>
</feature>